<evidence type="ECO:0000256" key="3">
    <source>
        <dbReference type="ARBA" id="ARBA00022980"/>
    </source>
</evidence>
<dbReference type="Proteomes" id="UP000054564">
    <property type="component" value="Unassembled WGS sequence"/>
</dbReference>
<proteinExistence type="inferred from homology"/>
<dbReference type="GO" id="GO:0003735">
    <property type="term" value="F:structural constituent of ribosome"/>
    <property type="evidence" value="ECO:0007669"/>
    <property type="project" value="InterPro"/>
</dbReference>
<keyword evidence="4" id="KW-0496">Mitochondrion</keyword>
<organism evidence="9 10">
    <name type="scientific">Puccinia striiformis f. sp. tritici PST-78</name>
    <dbReference type="NCBI Taxonomy" id="1165861"/>
    <lineage>
        <taxon>Eukaryota</taxon>
        <taxon>Fungi</taxon>
        <taxon>Dikarya</taxon>
        <taxon>Basidiomycota</taxon>
        <taxon>Pucciniomycotina</taxon>
        <taxon>Pucciniomycetes</taxon>
        <taxon>Pucciniales</taxon>
        <taxon>Pucciniaceae</taxon>
        <taxon>Puccinia</taxon>
    </lineage>
</organism>
<dbReference type="GO" id="GO:0005763">
    <property type="term" value="C:mitochondrial small ribosomal subunit"/>
    <property type="evidence" value="ECO:0007669"/>
    <property type="project" value="InterPro"/>
</dbReference>
<name>A0A0L0VLK0_9BASI</name>
<evidence type="ECO:0000256" key="6">
    <source>
        <dbReference type="ARBA" id="ARBA00035137"/>
    </source>
</evidence>
<dbReference type="AlphaFoldDB" id="A0A0L0VLK0"/>
<reference evidence="10" key="1">
    <citation type="submission" date="2014-03" db="EMBL/GenBank/DDBJ databases">
        <title>The Genome Sequence of Puccinia striiformis f. sp. tritici PST-78.</title>
        <authorList>
            <consortium name="The Broad Institute Genome Sequencing Platform"/>
            <person name="Cuomo C."/>
            <person name="Hulbert S."/>
            <person name="Chen X."/>
            <person name="Walker B."/>
            <person name="Young S.K."/>
            <person name="Zeng Q."/>
            <person name="Gargeya S."/>
            <person name="Fitzgerald M."/>
            <person name="Haas B."/>
            <person name="Abouelleil A."/>
            <person name="Alvarado L."/>
            <person name="Arachchi H.M."/>
            <person name="Berlin A.M."/>
            <person name="Chapman S.B."/>
            <person name="Goldberg J."/>
            <person name="Griggs A."/>
            <person name="Gujja S."/>
            <person name="Hansen M."/>
            <person name="Howarth C."/>
            <person name="Imamovic A."/>
            <person name="Larimer J."/>
            <person name="McCowan C."/>
            <person name="Montmayeur A."/>
            <person name="Murphy C."/>
            <person name="Neiman D."/>
            <person name="Pearson M."/>
            <person name="Priest M."/>
            <person name="Roberts A."/>
            <person name="Saif S."/>
            <person name="Shea T."/>
            <person name="Sisk P."/>
            <person name="Sykes S."/>
            <person name="Wortman J."/>
            <person name="Nusbaum C."/>
            <person name="Birren B."/>
        </authorList>
    </citation>
    <scope>NUCLEOTIDE SEQUENCE [LARGE SCALE GENOMIC DNA]</scope>
    <source>
        <strain evidence="10">race PST-78</strain>
    </source>
</reference>
<dbReference type="EMBL" id="AJIL01000040">
    <property type="protein sequence ID" value="KNF00087.1"/>
    <property type="molecule type" value="Genomic_DNA"/>
</dbReference>
<dbReference type="PANTHER" id="PTHR37799">
    <property type="entry name" value="37S RIBOSOMAL PROTEIN S25, MITOCHONDRIAL"/>
    <property type="match status" value="1"/>
</dbReference>
<comment type="subcellular location">
    <subcellularLocation>
        <location evidence="1">Mitochondrion</location>
    </subcellularLocation>
</comment>
<comment type="similarity">
    <text evidence="2">Belongs to the mitochondrion-specific ribosomal protein mS23 family.</text>
</comment>
<protein>
    <recommendedName>
        <fullName evidence="6">Small ribosomal subunit protein mS23</fullName>
    </recommendedName>
    <alternativeName>
        <fullName evidence="7">37S ribosomal protein S25, mitochondrial</fullName>
    </alternativeName>
</protein>
<evidence type="ECO:0000256" key="8">
    <source>
        <dbReference type="SAM" id="MobiDB-lite"/>
    </source>
</evidence>
<keyword evidence="3" id="KW-0689">Ribosomal protein</keyword>
<evidence type="ECO:0000256" key="2">
    <source>
        <dbReference type="ARBA" id="ARBA00009864"/>
    </source>
</evidence>
<evidence type="ECO:0000313" key="9">
    <source>
        <dbReference type="EMBL" id="KNF00087.1"/>
    </source>
</evidence>
<gene>
    <name evidence="9" type="ORF">PSTG_06709</name>
</gene>
<dbReference type="OrthoDB" id="5542239at2759"/>
<keyword evidence="5" id="KW-0687">Ribonucleoprotein</keyword>
<evidence type="ECO:0000256" key="4">
    <source>
        <dbReference type="ARBA" id="ARBA00023128"/>
    </source>
</evidence>
<keyword evidence="10" id="KW-1185">Reference proteome</keyword>
<evidence type="ECO:0000256" key="7">
    <source>
        <dbReference type="ARBA" id="ARBA00035421"/>
    </source>
</evidence>
<dbReference type="STRING" id="1165861.A0A0L0VLK0"/>
<dbReference type="Pfam" id="PF13741">
    <property type="entry name" value="MRP-S25"/>
    <property type="match status" value="1"/>
</dbReference>
<dbReference type="InterPro" id="IPR016939">
    <property type="entry name" value="Ribosomal_mS23_fun"/>
</dbReference>
<evidence type="ECO:0000256" key="5">
    <source>
        <dbReference type="ARBA" id="ARBA00023274"/>
    </source>
</evidence>
<evidence type="ECO:0000256" key="1">
    <source>
        <dbReference type="ARBA" id="ARBA00004173"/>
    </source>
</evidence>
<comment type="caution">
    <text evidence="9">The sequence shown here is derived from an EMBL/GenBank/DDBJ whole genome shotgun (WGS) entry which is preliminary data.</text>
</comment>
<sequence>MPRHHPILVHKQISASLEYGLLKQPPRSYPALINYPPNPTPSQDALSNQKKKNMEPIKWILKDKLRKAFFRDHPFEAYRPVSLVEESAQHLVNKVNRDHSNIDRLDQISCKPSPEDCIEYAERLYVNKGYNLNQAYKISVSEFRTLRFEEQIRTSFARQEAEYYSTPPNTNRAEDIQSDKKTDGHVWGRDLIKRSVEIQDKFIIESNAKSTRKSIDRSNSRSALPSKTVDDHNLQNRLIGSRVKNDVRIPIHDHLKFNQSINSELIKKSKRLSTIS</sequence>
<dbReference type="PANTHER" id="PTHR37799:SF1">
    <property type="entry name" value="SMALL RIBOSOMAL SUBUNIT PROTEIN MS23"/>
    <property type="match status" value="1"/>
</dbReference>
<evidence type="ECO:0000313" key="10">
    <source>
        <dbReference type="Proteomes" id="UP000054564"/>
    </source>
</evidence>
<feature type="region of interest" description="Disordered" evidence="8">
    <location>
        <begin position="209"/>
        <end position="228"/>
    </location>
</feature>
<accession>A0A0L0VLK0</accession>